<dbReference type="eggNOG" id="COG1792">
    <property type="taxonomic scope" value="Bacteria"/>
</dbReference>
<organism evidence="8 9">
    <name type="scientific">Pedobacter antarcticus 4BY</name>
    <dbReference type="NCBI Taxonomy" id="1358423"/>
    <lineage>
        <taxon>Bacteria</taxon>
        <taxon>Pseudomonadati</taxon>
        <taxon>Bacteroidota</taxon>
        <taxon>Sphingobacteriia</taxon>
        <taxon>Sphingobacteriales</taxon>
        <taxon>Sphingobacteriaceae</taxon>
        <taxon>Pedobacter</taxon>
    </lineage>
</organism>
<evidence type="ECO:0000256" key="5">
    <source>
        <dbReference type="PIRNR" id="PIRNR038471"/>
    </source>
</evidence>
<evidence type="ECO:0000256" key="2">
    <source>
        <dbReference type="ARBA" id="ARBA00013855"/>
    </source>
</evidence>
<dbReference type="Gene3D" id="2.40.10.340">
    <property type="entry name" value="Rod shape-determining protein MreC, domain 1"/>
    <property type="match status" value="1"/>
</dbReference>
<dbReference type="InterPro" id="IPR042175">
    <property type="entry name" value="Cell/Rod_MreC_2"/>
</dbReference>
<dbReference type="Pfam" id="PF04085">
    <property type="entry name" value="MreC"/>
    <property type="match status" value="1"/>
</dbReference>
<dbReference type="InterPro" id="IPR007221">
    <property type="entry name" value="MreC"/>
</dbReference>
<keyword evidence="6" id="KW-0812">Transmembrane</keyword>
<keyword evidence="6" id="KW-0472">Membrane</keyword>
<evidence type="ECO:0000313" key="9">
    <source>
        <dbReference type="Proteomes" id="UP000028007"/>
    </source>
</evidence>
<comment type="function">
    <text evidence="5">Involved in formation and maintenance of cell shape.</text>
</comment>
<dbReference type="InterPro" id="IPR042177">
    <property type="entry name" value="Cell/Rod_1"/>
</dbReference>
<reference evidence="8 9" key="1">
    <citation type="journal article" date="1992" name="Int. J. Syst. Bacteriol.">
        <title>Sphingobacterium antarcticus sp. nov. a Psychrotrophic Bacterium from the Soils of Schirmacher Oasis, Antarctica.</title>
        <authorList>
            <person name="Shivaji S."/>
            <person name="Ray M.K."/>
            <person name="Rao N.S."/>
            <person name="Saiserr L."/>
            <person name="Jagannadham M.V."/>
            <person name="Kumar G.S."/>
            <person name="Reddy G."/>
            <person name="Bhargava P.M."/>
        </authorList>
    </citation>
    <scope>NUCLEOTIDE SEQUENCE [LARGE SCALE GENOMIC DNA]</scope>
    <source>
        <strain evidence="8 9">4BY</strain>
    </source>
</reference>
<dbReference type="Proteomes" id="UP000028007">
    <property type="component" value="Unassembled WGS sequence"/>
</dbReference>
<dbReference type="OrthoDB" id="9811827at2"/>
<comment type="caution">
    <text evidence="8">The sequence shown here is derived from an EMBL/GenBank/DDBJ whole genome shotgun (WGS) entry which is preliminary data.</text>
</comment>
<dbReference type="PANTHER" id="PTHR34138">
    <property type="entry name" value="CELL SHAPE-DETERMINING PROTEIN MREC"/>
    <property type="match status" value="1"/>
</dbReference>
<evidence type="ECO:0000256" key="3">
    <source>
        <dbReference type="ARBA" id="ARBA00022960"/>
    </source>
</evidence>
<feature type="transmembrane region" description="Helical" evidence="6">
    <location>
        <begin position="12"/>
        <end position="29"/>
    </location>
</feature>
<dbReference type="AlphaFoldDB" id="A0A081PHD4"/>
<dbReference type="GO" id="GO:0005886">
    <property type="term" value="C:plasma membrane"/>
    <property type="evidence" value="ECO:0007669"/>
    <property type="project" value="TreeGrafter"/>
</dbReference>
<dbReference type="PIRSF" id="PIRSF038471">
    <property type="entry name" value="MreC"/>
    <property type="match status" value="1"/>
</dbReference>
<accession>A0A081PHD4</accession>
<dbReference type="PANTHER" id="PTHR34138:SF1">
    <property type="entry name" value="CELL SHAPE-DETERMINING PROTEIN MREC"/>
    <property type="match status" value="1"/>
</dbReference>
<keyword evidence="9" id="KW-1185">Reference proteome</keyword>
<evidence type="ECO:0000313" key="8">
    <source>
        <dbReference type="EMBL" id="KEQ30107.1"/>
    </source>
</evidence>
<dbReference type="InterPro" id="IPR055342">
    <property type="entry name" value="MreC_beta-barrel_core"/>
</dbReference>
<comment type="similarity">
    <text evidence="1 5">Belongs to the MreC family.</text>
</comment>
<feature type="domain" description="Rod shape-determining protein MreC beta-barrel core" evidence="7">
    <location>
        <begin position="111"/>
        <end position="261"/>
    </location>
</feature>
<evidence type="ECO:0000256" key="1">
    <source>
        <dbReference type="ARBA" id="ARBA00009369"/>
    </source>
</evidence>
<protein>
    <recommendedName>
        <fullName evidence="2 5">Cell shape-determining protein MreC</fullName>
    </recommendedName>
    <alternativeName>
        <fullName evidence="4 5">Cell shape protein MreC</fullName>
    </alternativeName>
</protein>
<dbReference type="GO" id="GO:0008360">
    <property type="term" value="P:regulation of cell shape"/>
    <property type="evidence" value="ECO:0007669"/>
    <property type="project" value="UniProtKB-KW"/>
</dbReference>
<dbReference type="EMBL" id="JNFF01000050">
    <property type="protein sequence ID" value="KEQ30107.1"/>
    <property type="molecule type" value="Genomic_DNA"/>
</dbReference>
<evidence type="ECO:0000256" key="6">
    <source>
        <dbReference type="SAM" id="Phobius"/>
    </source>
</evidence>
<keyword evidence="3 5" id="KW-0133">Cell shape</keyword>
<dbReference type="Gene3D" id="2.40.10.350">
    <property type="entry name" value="Rod shape-determining protein MreC, domain 2"/>
    <property type="match status" value="1"/>
</dbReference>
<sequence length="279" mass="31002">MRNLWIFINRYNAFFLFIIFFTAGIILTVRNNAYQRSVTFNSTNAVVGQAYEKLNVFKRYMNLGTVNDSLALENARLNTKILAIQSLDTAKNTLVKDTANHVQYTYLAARVIKNSITLRNNVITINKGSADGIQSGMAVISAGRGVVGIIRDVSDHLATIESLLNKDAKISVSIKSTNALGSLVWGDRNSNYRKAYIKDIPNHFKVKLKDTVVTSGFGSFPAGIEVGTISNRGISTGDNFLTIQIDLFNDFSTLQYVYVIKDKLAQEQKTLESKLPNEQ</sequence>
<proteinExistence type="inferred from homology"/>
<evidence type="ECO:0000256" key="4">
    <source>
        <dbReference type="ARBA" id="ARBA00032089"/>
    </source>
</evidence>
<keyword evidence="6" id="KW-1133">Transmembrane helix</keyword>
<gene>
    <name evidence="8" type="ORF">N180_16680</name>
</gene>
<evidence type="ECO:0000259" key="7">
    <source>
        <dbReference type="Pfam" id="PF04085"/>
    </source>
</evidence>
<dbReference type="NCBIfam" id="NF010532">
    <property type="entry name" value="PRK13922.9-3"/>
    <property type="match status" value="1"/>
</dbReference>
<name>A0A081PHD4_9SPHI</name>
<dbReference type="RefSeq" id="WP_037440488.1">
    <property type="nucleotide sequence ID" value="NZ_JNFF01000050.1"/>
</dbReference>